<evidence type="ECO:0008006" key="4">
    <source>
        <dbReference type="Google" id="ProtNLM"/>
    </source>
</evidence>
<dbReference type="OMA" id="VKWSVKA"/>
<dbReference type="KEGG" id="ndi:NDAI_0K02820"/>
<evidence type="ECO:0000313" key="3">
    <source>
        <dbReference type="Proteomes" id="UP000000689"/>
    </source>
</evidence>
<dbReference type="PANTHER" id="PTHR12875:SF0">
    <property type="entry name" value="GOLGI TO ER TRAFFIC PROTEIN 4 HOMOLOG"/>
    <property type="match status" value="1"/>
</dbReference>
<protein>
    <recommendedName>
        <fullName evidence="4">Golgi to ER traffic protein 4</fullName>
    </recommendedName>
</protein>
<accession>G0WI62</accession>
<dbReference type="GO" id="GO:0045048">
    <property type="term" value="P:protein insertion into ER membrane"/>
    <property type="evidence" value="ECO:0007669"/>
    <property type="project" value="InterPro"/>
</dbReference>
<proteinExistence type="inferred from homology"/>
<sequence>MEDPAKANAVQAKLAKTLQRFETKIKAGDYYEAHQTLRTIANRYVRSKSYEHAIELVYQGATSLLKAKQGGSGTDLIFYLLEIYDVAEIRQSKDSISRLIQLLVLVDATEPNLKDVATAMNNWSIKFGEYKFGDPYIHNVIALKLLANDHVYEAERFFVLGTQESVDKYVTLIWDWFLQATEDANANENTSEHVDVCDFFSRLVFNYLFILNIKFARLASSTFLNLFMEKFKPSHEIIEKGNADNKIVFFRDIQYQDLNFLQLILLTCQSRDKSLFLNLKDHYTESASKYHSQLEFLGQEYFGIVAPRQSNFLQDMMSGFLGGGN</sequence>
<keyword evidence="3" id="KW-1185">Reference proteome</keyword>
<dbReference type="RefSeq" id="XP_003672716.1">
    <property type="nucleotide sequence ID" value="XM_003672668.1"/>
</dbReference>
<dbReference type="STRING" id="1071378.G0WI62"/>
<dbReference type="Proteomes" id="UP000000689">
    <property type="component" value="Chromosome 11"/>
</dbReference>
<evidence type="ECO:0000313" key="2">
    <source>
        <dbReference type="EMBL" id="CCD27473.1"/>
    </source>
</evidence>
<dbReference type="Pfam" id="PF04190">
    <property type="entry name" value="GET4"/>
    <property type="match status" value="1"/>
</dbReference>
<comment type="similarity">
    <text evidence="1">Belongs to the GET4 family.</text>
</comment>
<name>G0WI62_NAUDC</name>
<dbReference type="InterPro" id="IPR007317">
    <property type="entry name" value="GET4"/>
</dbReference>
<reference evidence="2 3" key="1">
    <citation type="journal article" date="2011" name="Proc. Natl. Acad. Sci. U.S.A.">
        <title>Evolutionary erosion of yeast sex chromosomes by mating-type switching accidents.</title>
        <authorList>
            <person name="Gordon J.L."/>
            <person name="Armisen D."/>
            <person name="Proux-Wera E."/>
            <person name="Oheigeartaigh S.S."/>
            <person name="Byrne K.P."/>
            <person name="Wolfe K.H."/>
        </authorList>
    </citation>
    <scope>NUCLEOTIDE SEQUENCE [LARGE SCALE GENOMIC DNA]</scope>
    <source>
        <strain evidence="3">ATCC 10597 / BCRC 20456 / CBS 421 / NBRC 0211 / NRRL Y-12639</strain>
    </source>
</reference>
<evidence type="ECO:0000256" key="1">
    <source>
        <dbReference type="ARBA" id="ARBA00005351"/>
    </source>
</evidence>
<dbReference type="GeneID" id="11497918"/>
<gene>
    <name evidence="2" type="primary">NDAI0K02820</name>
    <name evidence="2" type="ordered locus">NDAI_0K02820</name>
</gene>
<dbReference type="GO" id="GO:0006620">
    <property type="term" value="P:post-translational protein targeting to endoplasmic reticulum membrane"/>
    <property type="evidence" value="ECO:0007669"/>
    <property type="project" value="EnsemblFungi"/>
</dbReference>
<dbReference type="Gene3D" id="1.25.40.10">
    <property type="entry name" value="Tetratricopeptide repeat domain"/>
    <property type="match status" value="1"/>
</dbReference>
<dbReference type="EMBL" id="HE580277">
    <property type="protein sequence ID" value="CCD27473.1"/>
    <property type="molecule type" value="Genomic_DNA"/>
</dbReference>
<dbReference type="FunFam" id="1.25.40.10:FF:000615">
    <property type="entry name" value="Golgi to ER traffic protein 4"/>
    <property type="match status" value="1"/>
</dbReference>
<dbReference type="PANTHER" id="PTHR12875">
    <property type="entry name" value="GOLGI TO ER TRAFFIC PROTEIN 4 HOMOLOG"/>
    <property type="match status" value="1"/>
</dbReference>
<dbReference type="AlphaFoldDB" id="G0WI62"/>
<dbReference type="eggNOG" id="KOG3024">
    <property type="taxonomic scope" value="Eukaryota"/>
</dbReference>
<dbReference type="GO" id="GO:0072380">
    <property type="term" value="C:TRC complex"/>
    <property type="evidence" value="ECO:0007669"/>
    <property type="project" value="EnsemblFungi"/>
</dbReference>
<dbReference type="OrthoDB" id="10252405at2759"/>
<dbReference type="InterPro" id="IPR011990">
    <property type="entry name" value="TPR-like_helical_dom_sf"/>
</dbReference>
<organism evidence="2 3">
    <name type="scientific">Naumovozyma dairenensis (strain ATCC 10597 / BCRC 20456 / CBS 421 / NBRC 0211 / NRRL Y-12639)</name>
    <name type="common">Saccharomyces dairenensis</name>
    <dbReference type="NCBI Taxonomy" id="1071378"/>
    <lineage>
        <taxon>Eukaryota</taxon>
        <taxon>Fungi</taxon>
        <taxon>Dikarya</taxon>
        <taxon>Ascomycota</taxon>
        <taxon>Saccharomycotina</taxon>
        <taxon>Saccharomycetes</taxon>
        <taxon>Saccharomycetales</taxon>
        <taxon>Saccharomycetaceae</taxon>
        <taxon>Naumovozyma</taxon>
    </lineage>
</organism>
<dbReference type="HOGENOM" id="CLU_046061_0_2_1"/>